<accession>A0A2P4EYH5</accession>
<gene>
    <name evidence="1" type="ORF">C1949_02190</name>
</gene>
<dbReference type="EMBL" id="PPSK01000002">
    <property type="protein sequence ID" value="POB05522.1"/>
    <property type="molecule type" value="Genomic_DNA"/>
</dbReference>
<comment type="caution">
    <text evidence="1">The sequence shown here is derived from an EMBL/GenBank/DDBJ whole genome shotgun (WGS) entry which is preliminary data.</text>
</comment>
<evidence type="ECO:0000313" key="1">
    <source>
        <dbReference type="EMBL" id="POB05522.1"/>
    </source>
</evidence>
<reference evidence="1 2" key="1">
    <citation type="submission" date="2018-01" db="EMBL/GenBank/DDBJ databases">
        <title>Draft genome of the type strain Pseudomonas oceani DSM 100277 isolated from the deep water in Okinawa trough, northwestern Pacific Ocean.</title>
        <authorList>
            <person name="Gomila M."/>
            <person name="Mulet M."/>
            <person name="Garcia-Valdes E."/>
            <person name="Lalucat J."/>
        </authorList>
    </citation>
    <scope>NUCLEOTIDE SEQUENCE [LARGE SCALE GENOMIC DNA]</scope>
    <source>
        <strain evidence="1 2">DSM 100277</strain>
    </source>
</reference>
<sequence length="133" mass="15403">MSMVKVYYQCREKGTELVNHERELAFYREAYEVIDNYLWAEELAFFEELGEGGGFLFVLGDLDDKYASYQLIPSDVDRGVLLLDVVCKKGVMSFLGRKSISVDFDLVSISEAKRYIKELFEGSIESLYEKHKK</sequence>
<dbReference type="Proteomes" id="UP000243451">
    <property type="component" value="Unassembled WGS sequence"/>
</dbReference>
<name>A0A2P4EYH5_9GAMM</name>
<dbReference type="AlphaFoldDB" id="A0A2P4EYH5"/>
<organism evidence="1 2">
    <name type="scientific">Halopseudomonas oceani</name>
    <dbReference type="NCBI Taxonomy" id="1708783"/>
    <lineage>
        <taxon>Bacteria</taxon>
        <taxon>Pseudomonadati</taxon>
        <taxon>Pseudomonadota</taxon>
        <taxon>Gammaproteobacteria</taxon>
        <taxon>Pseudomonadales</taxon>
        <taxon>Pseudomonadaceae</taxon>
        <taxon>Halopseudomonas</taxon>
    </lineage>
</organism>
<dbReference type="OrthoDB" id="5901311at2"/>
<proteinExistence type="predicted"/>
<keyword evidence="2" id="KW-1185">Reference proteome</keyword>
<protein>
    <submittedName>
        <fullName evidence="1">Uncharacterized protein</fullName>
    </submittedName>
</protein>
<evidence type="ECO:0000313" key="2">
    <source>
        <dbReference type="Proteomes" id="UP000243451"/>
    </source>
</evidence>